<accession>A0A5C0SFJ7</accession>
<dbReference type="Gene3D" id="3.40.190.10">
    <property type="entry name" value="Periplasmic binding protein-like II"/>
    <property type="match status" value="2"/>
</dbReference>
<feature type="chain" id="PRO_5039102299" evidence="5">
    <location>
        <begin position="24"/>
        <end position="277"/>
    </location>
</feature>
<evidence type="ECO:0000256" key="5">
    <source>
        <dbReference type="SAM" id="SignalP"/>
    </source>
</evidence>
<dbReference type="PROSITE" id="PS01039">
    <property type="entry name" value="SBP_BACTERIAL_3"/>
    <property type="match status" value="1"/>
</dbReference>
<dbReference type="PANTHER" id="PTHR35936">
    <property type="entry name" value="MEMBRANE-BOUND LYTIC MUREIN TRANSGLYCOSYLASE F"/>
    <property type="match status" value="1"/>
</dbReference>
<evidence type="ECO:0000313" key="8">
    <source>
        <dbReference type="Proteomes" id="UP000324646"/>
    </source>
</evidence>
<dbReference type="Proteomes" id="UP000324646">
    <property type="component" value="Chromosome"/>
</dbReference>
<name>A0A5C0SFJ7_CRATE</name>
<dbReference type="InterPro" id="IPR001638">
    <property type="entry name" value="Solute-binding_3/MltF_N"/>
</dbReference>
<dbReference type="OrthoDB" id="9774451at2"/>
<dbReference type="PANTHER" id="PTHR35936:SF17">
    <property type="entry name" value="ARGININE-BINDING EXTRACELLULAR PROTEIN ARTP"/>
    <property type="match status" value="1"/>
</dbReference>
<evidence type="ECO:0000256" key="3">
    <source>
        <dbReference type="ARBA" id="ARBA00022729"/>
    </source>
</evidence>
<dbReference type="GO" id="GO:0030313">
    <property type="term" value="C:cell envelope"/>
    <property type="evidence" value="ECO:0007669"/>
    <property type="project" value="UniProtKB-SubCell"/>
</dbReference>
<feature type="signal peptide" evidence="5">
    <location>
        <begin position="1"/>
        <end position="23"/>
    </location>
</feature>
<evidence type="ECO:0000256" key="1">
    <source>
        <dbReference type="ARBA" id="ARBA00004196"/>
    </source>
</evidence>
<reference evidence="7 8" key="1">
    <citation type="submission" date="2019-07" db="EMBL/GenBank/DDBJ databases">
        <title>Complete genome of Crassaminicella thermophila SY095.</title>
        <authorList>
            <person name="Li X."/>
        </authorList>
    </citation>
    <scope>NUCLEOTIDE SEQUENCE [LARGE SCALE GENOMIC DNA]</scope>
    <source>
        <strain evidence="7 8">SY095</strain>
    </source>
</reference>
<dbReference type="InterPro" id="IPR018313">
    <property type="entry name" value="SBP_3_CS"/>
</dbReference>
<evidence type="ECO:0000256" key="4">
    <source>
        <dbReference type="RuleBase" id="RU003744"/>
    </source>
</evidence>
<dbReference type="PROSITE" id="PS51257">
    <property type="entry name" value="PROKAR_LIPOPROTEIN"/>
    <property type="match status" value="1"/>
</dbReference>
<evidence type="ECO:0000256" key="2">
    <source>
        <dbReference type="ARBA" id="ARBA00010333"/>
    </source>
</evidence>
<gene>
    <name evidence="7" type="ORF">FQB35_10165</name>
</gene>
<dbReference type="SUPFAM" id="SSF53850">
    <property type="entry name" value="Periplasmic binding protein-like II"/>
    <property type="match status" value="1"/>
</dbReference>
<dbReference type="EMBL" id="CP042243">
    <property type="protein sequence ID" value="QEK12662.1"/>
    <property type="molecule type" value="Genomic_DNA"/>
</dbReference>
<protein>
    <submittedName>
        <fullName evidence="7">Transporter substrate-binding domain-containing protein</fullName>
    </submittedName>
</protein>
<evidence type="ECO:0000259" key="6">
    <source>
        <dbReference type="SMART" id="SM00062"/>
    </source>
</evidence>
<keyword evidence="3 5" id="KW-0732">Signal</keyword>
<keyword evidence="8" id="KW-1185">Reference proteome</keyword>
<organism evidence="7 8">
    <name type="scientific">Crassaminicella thermophila</name>
    <dbReference type="NCBI Taxonomy" id="2599308"/>
    <lineage>
        <taxon>Bacteria</taxon>
        <taxon>Bacillati</taxon>
        <taxon>Bacillota</taxon>
        <taxon>Clostridia</taxon>
        <taxon>Eubacteriales</taxon>
        <taxon>Clostridiaceae</taxon>
        <taxon>Crassaminicella</taxon>
    </lineage>
</organism>
<dbReference type="KEGG" id="crs:FQB35_10165"/>
<proteinExistence type="inferred from homology"/>
<sequence>MFKNSGKKLLAILLMACMVFAFAGCAKEKSSADESVSKLDEIKKSGKIVVGTCADYPPYEFHKEINGKDTIVGFDIEIAKAIAEEIGVELEIKDMKFDGLLPALVANKIDFIAAGMNPTEERAKSVDFSKVYYSEEQRILVKKEIADKIKTKDDFKGLKVGAQKATIQEELALGLKGAEVKSLSKITDLVLELTNNKVDGVVLVKPVAEAYAKQNKDLAVLDLDLNTENEEDSSVAIAINKGNKDLVEVINKTLDKLISEGKVDQFITEATKLADEE</sequence>
<evidence type="ECO:0000313" key="7">
    <source>
        <dbReference type="EMBL" id="QEK12662.1"/>
    </source>
</evidence>
<dbReference type="AlphaFoldDB" id="A0A5C0SFJ7"/>
<dbReference type="RefSeq" id="WP_148809813.1">
    <property type="nucleotide sequence ID" value="NZ_CP042243.1"/>
</dbReference>
<dbReference type="SMART" id="SM00062">
    <property type="entry name" value="PBPb"/>
    <property type="match status" value="1"/>
</dbReference>
<comment type="subcellular location">
    <subcellularLocation>
        <location evidence="1">Cell envelope</location>
    </subcellularLocation>
</comment>
<dbReference type="Pfam" id="PF00497">
    <property type="entry name" value="SBP_bac_3"/>
    <property type="match status" value="1"/>
</dbReference>
<feature type="domain" description="Solute-binding protein family 3/N-terminal" evidence="6">
    <location>
        <begin position="47"/>
        <end position="270"/>
    </location>
</feature>
<comment type="similarity">
    <text evidence="2 4">Belongs to the bacterial solute-binding protein 3 family.</text>
</comment>